<dbReference type="InterPro" id="IPR007138">
    <property type="entry name" value="ABM_dom"/>
</dbReference>
<dbReference type="OrthoDB" id="287932at2"/>
<proteinExistence type="predicted"/>
<dbReference type="InterPro" id="IPR011008">
    <property type="entry name" value="Dimeric_a/b-barrel"/>
</dbReference>
<dbReference type="Proteomes" id="UP000006695">
    <property type="component" value="Chromosome"/>
</dbReference>
<dbReference type="Pfam" id="PF03992">
    <property type="entry name" value="ABM"/>
    <property type="match status" value="1"/>
</dbReference>
<dbReference type="SUPFAM" id="SSF54909">
    <property type="entry name" value="Dimeric alpha+beta barrel"/>
    <property type="match status" value="1"/>
</dbReference>
<evidence type="ECO:0000313" key="3">
    <source>
        <dbReference type="Proteomes" id="UP000006695"/>
    </source>
</evidence>
<accession>A5G7G6</accession>
<reference evidence="2 3" key="1">
    <citation type="submission" date="2007-05" db="EMBL/GenBank/DDBJ databases">
        <title>Complete sequence of Geobacter uraniireducens Rf4.</title>
        <authorList>
            <consortium name="US DOE Joint Genome Institute"/>
            <person name="Copeland A."/>
            <person name="Lucas S."/>
            <person name="Lapidus A."/>
            <person name="Barry K."/>
            <person name="Detter J.C."/>
            <person name="Glavina del Rio T."/>
            <person name="Hammon N."/>
            <person name="Israni S."/>
            <person name="Dalin E."/>
            <person name="Tice H."/>
            <person name="Pitluck S."/>
            <person name="Chertkov O."/>
            <person name="Brettin T."/>
            <person name="Bruce D."/>
            <person name="Han C."/>
            <person name="Schmutz J."/>
            <person name="Larimer F."/>
            <person name="Land M."/>
            <person name="Hauser L."/>
            <person name="Kyrpides N."/>
            <person name="Mikhailova N."/>
            <person name="Shelobolina E."/>
            <person name="Aklujkar M."/>
            <person name="Lovley D."/>
            <person name="Richardson P."/>
        </authorList>
    </citation>
    <scope>NUCLEOTIDE SEQUENCE [LARGE SCALE GENOMIC DNA]</scope>
    <source>
        <strain evidence="2 3">Rf4</strain>
    </source>
</reference>
<dbReference type="RefSeq" id="WP_011940393.1">
    <property type="nucleotide sequence ID" value="NC_009483.1"/>
</dbReference>
<dbReference type="HOGENOM" id="CLU_131496_6_2_7"/>
<protein>
    <submittedName>
        <fullName evidence="2">Antibiotic biosynthesis monooxygenase</fullName>
    </submittedName>
</protein>
<evidence type="ECO:0000259" key="1">
    <source>
        <dbReference type="PROSITE" id="PS51725"/>
    </source>
</evidence>
<gene>
    <name evidence="2" type="ordered locus">Gura_3580</name>
</gene>
<keyword evidence="2" id="KW-0560">Oxidoreductase</keyword>
<organism evidence="2 3">
    <name type="scientific">Geotalea uraniireducens (strain Rf4)</name>
    <name type="common">Geobacter uraniireducens</name>
    <dbReference type="NCBI Taxonomy" id="351605"/>
    <lineage>
        <taxon>Bacteria</taxon>
        <taxon>Pseudomonadati</taxon>
        <taxon>Thermodesulfobacteriota</taxon>
        <taxon>Desulfuromonadia</taxon>
        <taxon>Geobacterales</taxon>
        <taxon>Geobacteraceae</taxon>
        <taxon>Geotalea</taxon>
    </lineage>
</organism>
<name>A5G7G6_GEOUR</name>
<evidence type="ECO:0000313" key="2">
    <source>
        <dbReference type="EMBL" id="ABQ27734.1"/>
    </source>
</evidence>
<dbReference type="Gene3D" id="3.30.70.100">
    <property type="match status" value="1"/>
</dbReference>
<dbReference type="PROSITE" id="PS51725">
    <property type="entry name" value="ABM"/>
    <property type="match status" value="1"/>
</dbReference>
<feature type="domain" description="ABM" evidence="1">
    <location>
        <begin position="6"/>
        <end position="94"/>
    </location>
</feature>
<dbReference type="GO" id="GO:0004497">
    <property type="term" value="F:monooxygenase activity"/>
    <property type="evidence" value="ECO:0007669"/>
    <property type="project" value="UniProtKB-KW"/>
</dbReference>
<dbReference type="InterPro" id="IPR050744">
    <property type="entry name" value="AI-2_Isomerase_LsrG"/>
</dbReference>
<dbReference type="AlphaFoldDB" id="A5G7G6"/>
<dbReference type="PANTHER" id="PTHR33336:SF3">
    <property type="entry name" value="ABM DOMAIN-CONTAINING PROTEIN"/>
    <property type="match status" value="1"/>
</dbReference>
<dbReference type="EMBL" id="CP000698">
    <property type="protein sequence ID" value="ABQ27734.1"/>
    <property type="molecule type" value="Genomic_DNA"/>
</dbReference>
<keyword evidence="3" id="KW-1185">Reference proteome</keyword>
<keyword evidence="2" id="KW-0503">Monooxygenase</keyword>
<dbReference type="PANTHER" id="PTHR33336">
    <property type="entry name" value="QUINOL MONOOXYGENASE YGIN-RELATED"/>
    <property type="match status" value="1"/>
</dbReference>
<dbReference type="STRING" id="351605.Gura_3580"/>
<dbReference type="KEGG" id="gur:Gura_3580"/>
<sequence>MTNGKVTVVARFKARPGMEETLRRELLALIDPTTAEDGCINYDLHQSADDKALFMFHENWLSREDLDDHLQMPYLQAFLARTDELLAEPAEISLWKMIS</sequence>